<dbReference type="OrthoDB" id="10054471at2759"/>
<accession>A0A553QHY8</accession>
<feature type="region of interest" description="Disordered" evidence="1">
    <location>
        <begin position="1724"/>
        <end position="1743"/>
    </location>
</feature>
<dbReference type="PANTHER" id="PTHR22380">
    <property type="entry name" value="TESTIS-EXPRESSED PROTEIN 15"/>
    <property type="match status" value="1"/>
</dbReference>
<evidence type="ECO:0000313" key="4">
    <source>
        <dbReference type="EMBL" id="TRY89552.1"/>
    </source>
</evidence>
<feature type="compositionally biased region" description="Polar residues" evidence="1">
    <location>
        <begin position="1726"/>
        <end position="1743"/>
    </location>
</feature>
<keyword evidence="5" id="KW-1185">Reference proteome</keyword>
<sequence length="1970" mass="222708">MTGCTWSTSGPVWVALEHRMAVHMGSTIMISGSPLDLEFPFLPMHLGLLLVLSGKARGPALSVAIPDQTPQLSLLPVQIWIQHTQVEQETYKDRVSSSLHINTTTKRARAYKKLQQTGNMEKGRNEEMLDGSRQYHSRLPGTLTLRNFIIPRKKRSSGEGLLEFCSEKSQDYKRIQTKLRNSMLETGDERINLWQWKEVSLVYNQELLKKFLGKRAEMRIKGRHGREMEEQFCFLAATDQMTENIYRHGLQIGNTTQHALGKPSHGVYLFMHVDVALKFASTSEAKKLIIFKVLYGKVKKVPPCLDWNKTQDPTLGFDCHMSKDPAFQRDTLDQQVLGSSVFLFDFNEKLELNERPRQCLPYAVVSFVPVYSDIQSGSIYAPLPFSKLPCGQVHDHFKACTVAERRGKRKNSTVPFKYFDTLGGTKTVYSHQNPKVHNPGSINSNTYWTPTSQLSESSSNSEQVSCHSNLFQSSLGGHTPPMQITDSTLRRNDNRADVIPHSPLEKISTAVYSPCFVTDPCLSGPNSYVKVDTVCKDLKCKPFNKSQEHKFTFGRRMTDSSRTDKKDCMTSRQEVHPETIPSTRILKKQFQGNSADFMAEEERLQSIWLQENMSPEQMQSHERCYPRYKKELLFQKETSSLSHIDPKVQMKKDHPEDAAVVKIRRGLCSTDIHENQHHDCPEPNPIMRKDGCLNSPPEEPLIPKSSNLNLPDSIQLEFTTSTKAEFSPAIQSAHELGKKLEDDLDENKSTSGANIVERPSSESTLSCGNCNPSCGENSCILSSVKQMQIGKSFSDIREVDSSNSGEELYKRFQLNELLQCSNPKQSVSSRPYLSPRVMSSPTNVISRPEMGSEDQAASNFKMKCGGDFHFTVTLKDTKQSSNPRETLSLSERFSKTKSLQKRLTKGKHKCTQTQGTPMYSSEGHDEIPICNAELIQLLAQKYNQSKINVKFKKCKRAHLKKRHTAIPPRPSPKRGKYVKTQFERAALGSTSETNRHSELQNQDAVPKLDVIYDNYETEMVNLYICQEITKDHATITDSKDKTTNPSEPSQSSPNCTENLISPAILLSEMEGEQEYKSENSPKQNTTSNITEDFVNKNELHLEISPTTSFDKTILSDEVPEDSTSATKPQTLGALTSLKNDLTYDTKCSNTHFHSANKSPFSELFQDSSELLRTEPAQADEANSAETHLISKLRDYLTKFESTFKKQDLVTDDLRERPLVWITLDSTAHKQQFFEKGPFCNCPCLEPTESGGIKKANSSKSTKRSVQTKSPQCEHAQTGKDLPVPEPKRVRELSQRSRRHRLRKGSVISVSPDSTSAIDCGPLLLAPQEKHNPDVLEISRSNVVSDQFSMQDTSITDQQKPSQYLPKSQDSESVTTIEMNDGGDVSSTLAEQKYTISDISDTLKKADQTVSMSELGSLQAKCKNMLQQFISSFEQDQKMPLNQTLVSRRLILEQYLDHAPAEIELKYEAVNSYLELQMMMETLQFVENKVNFLKGEPTFRSLLWYDPSLYGELFKGDVGFQQQSSLFASFQKILAEEGYDKLQEYYRAVSSLHHQLHVAPESSYYMFLKSKRELLEVEAALRNPHDMKSFFLSVPVVAMINFGDSLEKLEKIRTVMMTFVETPLDKLPGAFDVGKAEHLSITCRYLQEKAVFIRSSKEAVGKISWFGIEHLLYDASKVLVRQDRGSSAPREVLEAYKNANPQIIFGVMESRVAPMSKAVQPFLSVDGPTQQKDNNTQKGKALQKSSQLRIAQNIPLDKELAYTMGTRRVSYPPLMQKTMDSKGMNPIFQPSPATRFENISPYWALPHRPDAGHWEHGGTVTEWNAPITASTPHIYPDINSHPLPKRQRNFSHFGKKFSVNQHLRPQDLDPHAILQRDSNVVGSSFQTVMYPQMNTEAHFPQERGNPFSLAMTQPYSCPTQVSPSLSVQALTHEPVPSTIIHYPYFLMNGQTYTIGSQRPDHPEARYYPPPI</sequence>
<evidence type="ECO:0000259" key="2">
    <source>
        <dbReference type="Pfam" id="PF12509"/>
    </source>
</evidence>
<evidence type="ECO:0000256" key="1">
    <source>
        <dbReference type="SAM" id="MobiDB-lite"/>
    </source>
</evidence>
<feature type="region of interest" description="Disordered" evidence="1">
    <location>
        <begin position="1070"/>
        <end position="1089"/>
    </location>
</feature>
<dbReference type="STRING" id="623744.A0A553QHY8"/>
<evidence type="ECO:0000259" key="3">
    <source>
        <dbReference type="Pfam" id="PF15326"/>
    </source>
</evidence>
<comment type="caution">
    <text evidence="4">The sequence shown here is derived from an EMBL/GenBank/DDBJ whole genome shotgun (WGS) entry which is preliminary data.</text>
</comment>
<dbReference type="GO" id="GO:0007140">
    <property type="term" value="P:male meiotic nuclear division"/>
    <property type="evidence" value="ECO:0007669"/>
    <property type="project" value="InterPro"/>
</dbReference>
<name>A0A553QHY8_9TELE</name>
<protein>
    <recommendedName>
        <fullName evidence="6">DUF3715 domain-containing protein</fullName>
    </recommendedName>
</protein>
<dbReference type="Proteomes" id="UP000316079">
    <property type="component" value="Unassembled WGS sequence"/>
</dbReference>
<reference evidence="4 5" key="1">
    <citation type="journal article" date="2019" name="Sci. Data">
        <title>Hybrid genome assembly and annotation of Danionella translucida.</title>
        <authorList>
            <person name="Kadobianskyi M."/>
            <person name="Schulze L."/>
            <person name="Schuelke M."/>
            <person name="Judkewitz B."/>
        </authorList>
    </citation>
    <scope>NUCLEOTIDE SEQUENCE [LARGE SCALE GENOMIC DNA]</scope>
    <source>
        <strain evidence="4 5">Bolton</strain>
    </source>
</reference>
<organism evidence="4 5">
    <name type="scientific">Danionella cerebrum</name>
    <dbReference type="NCBI Taxonomy" id="2873325"/>
    <lineage>
        <taxon>Eukaryota</taxon>
        <taxon>Metazoa</taxon>
        <taxon>Chordata</taxon>
        <taxon>Craniata</taxon>
        <taxon>Vertebrata</taxon>
        <taxon>Euteleostomi</taxon>
        <taxon>Actinopterygii</taxon>
        <taxon>Neopterygii</taxon>
        <taxon>Teleostei</taxon>
        <taxon>Ostariophysi</taxon>
        <taxon>Cypriniformes</taxon>
        <taxon>Danionidae</taxon>
        <taxon>Danioninae</taxon>
        <taxon>Danionella</taxon>
    </lineage>
</organism>
<dbReference type="Gene3D" id="3.90.228.10">
    <property type="match status" value="1"/>
</dbReference>
<feature type="domain" description="TASOR pseudo-PARP" evidence="2">
    <location>
        <begin position="217"/>
        <end position="361"/>
    </location>
</feature>
<dbReference type="Pfam" id="PF12509">
    <property type="entry name" value="DUF3715"/>
    <property type="match status" value="1"/>
</dbReference>
<evidence type="ECO:0000313" key="5">
    <source>
        <dbReference type="Proteomes" id="UP000316079"/>
    </source>
</evidence>
<dbReference type="GO" id="GO:0010569">
    <property type="term" value="P:regulation of double-strand break repair via homologous recombination"/>
    <property type="evidence" value="ECO:0007669"/>
    <property type="project" value="InterPro"/>
</dbReference>
<feature type="region of interest" description="Disordered" evidence="1">
    <location>
        <begin position="825"/>
        <end position="850"/>
    </location>
</feature>
<dbReference type="Pfam" id="PF15326">
    <property type="entry name" value="TEX15"/>
    <property type="match status" value="1"/>
</dbReference>
<gene>
    <name evidence="4" type="ORF">DNTS_005304</name>
</gene>
<feature type="region of interest" description="Disordered" evidence="1">
    <location>
        <begin position="1347"/>
        <end position="1373"/>
    </location>
</feature>
<proteinExistence type="predicted"/>
<feature type="compositionally biased region" description="Basic and acidic residues" evidence="1">
    <location>
        <begin position="1285"/>
        <end position="1294"/>
    </location>
</feature>
<feature type="region of interest" description="Disordered" evidence="1">
    <location>
        <begin position="1250"/>
        <end position="1312"/>
    </location>
</feature>
<dbReference type="GO" id="GO:0005634">
    <property type="term" value="C:nucleus"/>
    <property type="evidence" value="ECO:0007669"/>
    <property type="project" value="TreeGrafter"/>
</dbReference>
<evidence type="ECO:0008006" key="6">
    <source>
        <dbReference type="Google" id="ProtNLM"/>
    </source>
</evidence>
<dbReference type="GO" id="GO:0007130">
    <property type="term" value="P:synaptonemal complex assembly"/>
    <property type="evidence" value="ECO:0007669"/>
    <property type="project" value="TreeGrafter"/>
</dbReference>
<feature type="domain" description="Testis expressed sequence 15" evidence="3">
    <location>
        <begin position="1388"/>
        <end position="1546"/>
    </location>
</feature>
<dbReference type="SUPFAM" id="SSF56399">
    <property type="entry name" value="ADP-ribosylation"/>
    <property type="match status" value="1"/>
</dbReference>
<dbReference type="InterPro" id="IPR032765">
    <property type="entry name" value="TEX15_dom"/>
</dbReference>
<feature type="compositionally biased region" description="Polar residues" evidence="1">
    <location>
        <begin position="825"/>
        <end position="845"/>
    </location>
</feature>
<dbReference type="InterPro" id="IPR026616">
    <property type="entry name" value="TEX15"/>
</dbReference>
<feature type="compositionally biased region" description="Polar residues" evidence="1">
    <location>
        <begin position="1080"/>
        <end position="1089"/>
    </location>
</feature>
<dbReference type="PANTHER" id="PTHR22380:SF1">
    <property type="entry name" value="TESTIS-EXPRESSED PROTEIN 15"/>
    <property type="match status" value="1"/>
</dbReference>
<feature type="compositionally biased region" description="Polar residues" evidence="1">
    <location>
        <begin position="1043"/>
        <end position="1057"/>
    </location>
</feature>
<feature type="compositionally biased region" description="Polar residues" evidence="1">
    <location>
        <begin position="1255"/>
        <end position="1270"/>
    </location>
</feature>
<dbReference type="InterPro" id="IPR022188">
    <property type="entry name" value="TASOR_DUF3715"/>
</dbReference>
<feature type="region of interest" description="Disordered" evidence="1">
    <location>
        <begin position="1036"/>
        <end position="1057"/>
    </location>
</feature>
<dbReference type="EMBL" id="SRMA01025960">
    <property type="protein sequence ID" value="TRY89552.1"/>
    <property type="molecule type" value="Genomic_DNA"/>
</dbReference>